<gene>
    <name evidence="14" type="ordered locus">MTR_2g039840</name>
</gene>
<dbReference type="PANTHER" id="PTHR31201">
    <property type="entry name" value="OS01G0585100 PROTEIN"/>
    <property type="match status" value="1"/>
</dbReference>
<dbReference type="AlphaFoldDB" id="G7IQ59"/>
<dbReference type="HOGENOM" id="CLU_1698125_0_0_1"/>
<keyword evidence="11" id="KW-1208">Phospholipid metabolism</keyword>
<evidence type="ECO:0000256" key="12">
    <source>
        <dbReference type="ARBA" id="ARBA00023315"/>
    </source>
</evidence>
<evidence type="ECO:0000256" key="2">
    <source>
        <dbReference type="ARBA" id="ARBA00006675"/>
    </source>
</evidence>
<reference evidence="14 16" key="1">
    <citation type="journal article" date="2011" name="Nature">
        <title>The Medicago genome provides insight into the evolution of rhizobial symbioses.</title>
        <authorList>
            <person name="Young N.D."/>
            <person name="Debelle F."/>
            <person name="Oldroyd G.E."/>
            <person name="Geurts R."/>
            <person name="Cannon S.B."/>
            <person name="Udvardi M.K."/>
            <person name="Benedito V.A."/>
            <person name="Mayer K.F."/>
            <person name="Gouzy J."/>
            <person name="Schoof H."/>
            <person name="Van de Peer Y."/>
            <person name="Proost S."/>
            <person name="Cook D.R."/>
            <person name="Meyers B.C."/>
            <person name="Spannagl M."/>
            <person name="Cheung F."/>
            <person name="De Mita S."/>
            <person name="Krishnakumar V."/>
            <person name="Gundlach H."/>
            <person name="Zhou S."/>
            <person name="Mudge J."/>
            <person name="Bharti A.K."/>
            <person name="Murray J.D."/>
            <person name="Naoumkina M.A."/>
            <person name="Rosen B."/>
            <person name="Silverstein K.A."/>
            <person name="Tang H."/>
            <person name="Rombauts S."/>
            <person name="Zhao P.X."/>
            <person name="Zhou P."/>
            <person name="Barbe V."/>
            <person name="Bardou P."/>
            <person name="Bechner M."/>
            <person name="Bellec A."/>
            <person name="Berger A."/>
            <person name="Berges H."/>
            <person name="Bidwell S."/>
            <person name="Bisseling T."/>
            <person name="Choisne N."/>
            <person name="Couloux A."/>
            <person name="Denny R."/>
            <person name="Deshpande S."/>
            <person name="Dai X."/>
            <person name="Doyle J.J."/>
            <person name="Dudez A.M."/>
            <person name="Farmer A.D."/>
            <person name="Fouteau S."/>
            <person name="Franken C."/>
            <person name="Gibelin C."/>
            <person name="Gish J."/>
            <person name="Goldstein S."/>
            <person name="Gonzalez A.J."/>
            <person name="Green P.J."/>
            <person name="Hallab A."/>
            <person name="Hartog M."/>
            <person name="Hua A."/>
            <person name="Humphray S.J."/>
            <person name="Jeong D.H."/>
            <person name="Jing Y."/>
            <person name="Jocker A."/>
            <person name="Kenton S.M."/>
            <person name="Kim D.J."/>
            <person name="Klee K."/>
            <person name="Lai H."/>
            <person name="Lang C."/>
            <person name="Lin S."/>
            <person name="Macmil S.L."/>
            <person name="Magdelenat G."/>
            <person name="Matthews L."/>
            <person name="McCorrison J."/>
            <person name="Monaghan E.L."/>
            <person name="Mun J.H."/>
            <person name="Najar F.Z."/>
            <person name="Nicholson C."/>
            <person name="Noirot C."/>
            <person name="O'Bleness M."/>
            <person name="Paule C.R."/>
            <person name="Poulain J."/>
            <person name="Prion F."/>
            <person name="Qin B."/>
            <person name="Qu C."/>
            <person name="Retzel E.F."/>
            <person name="Riddle C."/>
            <person name="Sallet E."/>
            <person name="Samain S."/>
            <person name="Samson N."/>
            <person name="Sanders I."/>
            <person name="Saurat O."/>
            <person name="Scarpelli C."/>
            <person name="Schiex T."/>
            <person name="Segurens B."/>
            <person name="Severin A.J."/>
            <person name="Sherrier D.J."/>
            <person name="Shi R."/>
            <person name="Sims S."/>
            <person name="Singer S.R."/>
            <person name="Sinharoy S."/>
            <person name="Sterck L."/>
            <person name="Viollet A."/>
            <person name="Wang B.B."/>
            <person name="Wang K."/>
            <person name="Wang M."/>
            <person name="Wang X."/>
            <person name="Warfsmann J."/>
            <person name="Weissenbach J."/>
            <person name="White D.D."/>
            <person name="White J.D."/>
            <person name="Wiley G.B."/>
            <person name="Wincker P."/>
            <person name="Xing Y."/>
            <person name="Yang L."/>
            <person name="Yao Z."/>
            <person name="Ying F."/>
            <person name="Zhai J."/>
            <person name="Zhou L."/>
            <person name="Zuber A."/>
            <person name="Denarie J."/>
            <person name="Dixon R.A."/>
            <person name="May G.D."/>
            <person name="Schwartz D.C."/>
            <person name="Rogers J."/>
            <person name="Quetier F."/>
            <person name="Town C.D."/>
            <person name="Roe B.A."/>
        </authorList>
    </citation>
    <scope>NUCLEOTIDE SEQUENCE [LARGE SCALE GENOMIC DNA]</scope>
    <source>
        <strain evidence="14">A17</strain>
        <strain evidence="15 16">cv. Jemalong A17</strain>
    </source>
</reference>
<keyword evidence="8" id="KW-0443">Lipid metabolism</keyword>
<dbReference type="GO" id="GO:0016746">
    <property type="term" value="F:acyltransferase activity"/>
    <property type="evidence" value="ECO:0007669"/>
    <property type="project" value="UniProtKB-KW"/>
</dbReference>
<evidence type="ECO:0000313" key="14">
    <source>
        <dbReference type="EMBL" id="AES65472.1"/>
    </source>
</evidence>
<evidence type="ECO:0000313" key="15">
    <source>
        <dbReference type="EnsemblPlants" id="AES65472"/>
    </source>
</evidence>
<evidence type="ECO:0000256" key="5">
    <source>
        <dbReference type="ARBA" id="ARBA00022679"/>
    </source>
</evidence>
<dbReference type="Proteomes" id="UP000002051">
    <property type="component" value="Chromosome 2"/>
</dbReference>
<evidence type="ECO:0000313" key="16">
    <source>
        <dbReference type="Proteomes" id="UP000002051"/>
    </source>
</evidence>
<evidence type="ECO:0000256" key="7">
    <source>
        <dbReference type="ARBA" id="ARBA00022989"/>
    </source>
</evidence>
<evidence type="ECO:0000256" key="13">
    <source>
        <dbReference type="SAM" id="Phobius"/>
    </source>
</evidence>
<dbReference type="STRING" id="3880.G7IQ59"/>
<reference evidence="15" key="3">
    <citation type="submission" date="2015-04" db="UniProtKB">
        <authorList>
            <consortium name="EnsemblPlants"/>
        </authorList>
    </citation>
    <scope>IDENTIFICATION</scope>
    <source>
        <strain evidence="15">cv. Jemalong A17</strain>
    </source>
</reference>
<reference evidence="14 16" key="2">
    <citation type="journal article" date="2014" name="BMC Genomics">
        <title>An improved genome release (version Mt4.0) for the model legume Medicago truncatula.</title>
        <authorList>
            <person name="Tang H."/>
            <person name="Krishnakumar V."/>
            <person name="Bidwell S."/>
            <person name="Rosen B."/>
            <person name="Chan A."/>
            <person name="Zhou S."/>
            <person name="Gentzbittel L."/>
            <person name="Childs K.L."/>
            <person name="Yandell M."/>
            <person name="Gundlach H."/>
            <person name="Mayer K.F."/>
            <person name="Schwartz D.C."/>
            <person name="Town C.D."/>
        </authorList>
    </citation>
    <scope>GENOME REANNOTATION</scope>
    <source>
        <strain evidence="15 16">cv. Jemalong A17</strain>
    </source>
</reference>
<keyword evidence="7 13" id="KW-1133">Transmembrane helix</keyword>
<accession>G7IQ59</accession>
<evidence type="ECO:0000256" key="1">
    <source>
        <dbReference type="ARBA" id="ARBA00004141"/>
    </source>
</evidence>
<evidence type="ECO:0000256" key="3">
    <source>
        <dbReference type="ARBA" id="ARBA00019082"/>
    </source>
</evidence>
<dbReference type="EnsemblPlants" id="AES65472">
    <property type="protein sequence ID" value="AES65472"/>
    <property type="gene ID" value="MTR_2g039840"/>
</dbReference>
<keyword evidence="10" id="KW-0594">Phospholipid biosynthesis</keyword>
<dbReference type="PANTHER" id="PTHR31201:SF1">
    <property type="entry name" value="GLYCEROPHOSPHOCHOLINE ACYLTRANSFERASE 1"/>
    <property type="match status" value="1"/>
</dbReference>
<sequence length="155" mass="18044">MESDREENCVHVGFRQWNRDDLDQICVTKTGTVLRRSHPNCRQTRTKEEGHCVVVVELSKKAKKANNVWWRLSGLLGDQNRLLMYIVLQSIFTIATMALTVPIFFSYKLHAFFQIIKLAVSVWNEGSFLLEVKEKNRSELKPFQGQMDQPMTKVK</sequence>
<dbReference type="GO" id="GO:0016020">
    <property type="term" value="C:membrane"/>
    <property type="evidence" value="ECO:0007669"/>
    <property type="project" value="UniProtKB-SubCell"/>
</dbReference>
<evidence type="ECO:0000256" key="10">
    <source>
        <dbReference type="ARBA" id="ARBA00023209"/>
    </source>
</evidence>
<feature type="transmembrane region" description="Helical" evidence="13">
    <location>
        <begin position="82"/>
        <end position="105"/>
    </location>
</feature>
<dbReference type="eggNOG" id="KOG2895">
    <property type="taxonomic scope" value="Eukaryota"/>
</dbReference>
<keyword evidence="5" id="KW-0808">Transferase</keyword>
<comment type="subcellular location">
    <subcellularLocation>
        <location evidence="1">Membrane</location>
        <topology evidence="1">Multi-pass membrane protein</topology>
    </subcellularLocation>
</comment>
<organism evidence="14 16">
    <name type="scientific">Medicago truncatula</name>
    <name type="common">Barrel medic</name>
    <name type="synonym">Medicago tribuloides</name>
    <dbReference type="NCBI Taxonomy" id="3880"/>
    <lineage>
        <taxon>Eukaryota</taxon>
        <taxon>Viridiplantae</taxon>
        <taxon>Streptophyta</taxon>
        <taxon>Embryophyta</taxon>
        <taxon>Tracheophyta</taxon>
        <taxon>Spermatophyta</taxon>
        <taxon>Magnoliopsida</taxon>
        <taxon>eudicotyledons</taxon>
        <taxon>Gunneridae</taxon>
        <taxon>Pentapetalae</taxon>
        <taxon>rosids</taxon>
        <taxon>fabids</taxon>
        <taxon>Fabales</taxon>
        <taxon>Fabaceae</taxon>
        <taxon>Papilionoideae</taxon>
        <taxon>50 kb inversion clade</taxon>
        <taxon>NPAAA clade</taxon>
        <taxon>Hologalegina</taxon>
        <taxon>IRL clade</taxon>
        <taxon>Trifolieae</taxon>
        <taxon>Medicago</taxon>
    </lineage>
</organism>
<keyword evidence="6 13" id="KW-0812">Transmembrane</keyword>
<name>G7IQ59_MEDTR</name>
<dbReference type="InterPro" id="IPR021261">
    <property type="entry name" value="GPCAT"/>
</dbReference>
<evidence type="ECO:0000256" key="9">
    <source>
        <dbReference type="ARBA" id="ARBA00023136"/>
    </source>
</evidence>
<evidence type="ECO:0000256" key="6">
    <source>
        <dbReference type="ARBA" id="ARBA00022692"/>
    </source>
</evidence>
<keyword evidence="9 13" id="KW-0472">Membrane</keyword>
<evidence type="ECO:0000256" key="8">
    <source>
        <dbReference type="ARBA" id="ARBA00023098"/>
    </source>
</evidence>
<dbReference type="GO" id="GO:0006656">
    <property type="term" value="P:phosphatidylcholine biosynthetic process"/>
    <property type="evidence" value="ECO:0000318"/>
    <property type="project" value="GO_Central"/>
</dbReference>
<protein>
    <recommendedName>
        <fullName evidence="3">Glycerophosphocholine acyltransferase 1</fullName>
    </recommendedName>
</protein>
<keyword evidence="16" id="KW-1185">Reference proteome</keyword>
<dbReference type="EMBL" id="CM001218">
    <property type="protein sequence ID" value="AES65472.1"/>
    <property type="molecule type" value="Genomic_DNA"/>
</dbReference>
<keyword evidence="4" id="KW-0444">Lipid biosynthesis</keyword>
<dbReference type="PaxDb" id="3880-AES65472"/>
<keyword evidence="12" id="KW-0012">Acyltransferase</keyword>
<proteinExistence type="inferred from homology"/>
<comment type="similarity">
    <text evidence="2">Belongs to the GPC1 family.</text>
</comment>
<evidence type="ECO:0000256" key="11">
    <source>
        <dbReference type="ARBA" id="ARBA00023264"/>
    </source>
</evidence>
<evidence type="ECO:0000256" key="4">
    <source>
        <dbReference type="ARBA" id="ARBA00022516"/>
    </source>
</evidence>